<protein>
    <recommendedName>
        <fullName evidence="5">Transmembrane protein</fullName>
    </recommendedName>
</protein>
<feature type="transmembrane region" description="Helical" evidence="2">
    <location>
        <begin position="135"/>
        <end position="159"/>
    </location>
</feature>
<keyword evidence="2" id="KW-0472">Membrane</keyword>
<dbReference type="EMBL" id="KN822031">
    <property type="protein sequence ID" value="KIM64001.1"/>
    <property type="molecule type" value="Genomic_DNA"/>
</dbReference>
<reference evidence="3 4" key="1">
    <citation type="submission" date="2014-04" db="EMBL/GenBank/DDBJ databases">
        <authorList>
            <consortium name="DOE Joint Genome Institute"/>
            <person name="Kuo A."/>
            <person name="Kohler A."/>
            <person name="Nagy L.G."/>
            <person name="Floudas D."/>
            <person name="Copeland A."/>
            <person name="Barry K.W."/>
            <person name="Cichocki N."/>
            <person name="Veneault-Fourrey C."/>
            <person name="LaButti K."/>
            <person name="Lindquist E.A."/>
            <person name="Lipzen A."/>
            <person name="Lundell T."/>
            <person name="Morin E."/>
            <person name="Murat C."/>
            <person name="Sun H."/>
            <person name="Tunlid A."/>
            <person name="Henrissat B."/>
            <person name="Grigoriev I.V."/>
            <person name="Hibbett D.S."/>
            <person name="Martin F."/>
            <person name="Nordberg H.P."/>
            <person name="Cantor M.N."/>
            <person name="Hua S.X."/>
        </authorList>
    </citation>
    <scope>NUCLEOTIDE SEQUENCE [LARGE SCALE GENOMIC DNA]</scope>
    <source>
        <strain evidence="3 4">Foug A</strain>
    </source>
</reference>
<feature type="region of interest" description="Disordered" evidence="1">
    <location>
        <begin position="1"/>
        <end position="25"/>
    </location>
</feature>
<dbReference type="HOGENOM" id="CLU_065000_1_0_1"/>
<proteinExistence type="predicted"/>
<organism evidence="3 4">
    <name type="scientific">Scleroderma citrinum Foug A</name>
    <dbReference type="NCBI Taxonomy" id="1036808"/>
    <lineage>
        <taxon>Eukaryota</taxon>
        <taxon>Fungi</taxon>
        <taxon>Dikarya</taxon>
        <taxon>Basidiomycota</taxon>
        <taxon>Agaricomycotina</taxon>
        <taxon>Agaricomycetes</taxon>
        <taxon>Agaricomycetidae</taxon>
        <taxon>Boletales</taxon>
        <taxon>Sclerodermatineae</taxon>
        <taxon>Sclerodermataceae</taxon>
        <taxon>Scleroderma</taxon>
    </lineage>
</organism>
<evidence type="ECO:0000256" key="2">
    <source>
        <dbReference type="SAM" id="Phobius"/>
    </source>
</evidence>
<evidence type="ECO:0000313" key="4">
    <source>
        <dbReference type="Proteomes" id="UP000053989"/>
    </source>
</evidence>
<evidence type="ECO:0008006" key="5">
    <source>
        <dbReference type="Google" id="ProtNLM"/>
    </source>
</evidence>
<evidence type="ECO:0000256" key="1">
    <source>
        <dbReference type="SAM" id="MobiDB-lite"/>
    </source>
</evidence>
<evidence type="ECO:0000313" key="3">
    <source>
        <dbReference type="EMBL" id="KIM64001.1"/>
    </source>
</evidence>
<dbReference type="OrthoDB" id="2653987at2759"/>
<dbReference type="Proteomes" id="UP000053989">
    <property type="component" value="Unassembled WGS sequence"/>
</dbReference>
<feature type="transmembrane region" description="Helical" evidence="2">
    <location>
        <begin position="287"/>
        <end position="309"/>
    </location>
</feature>
<feature type="region of interest" description="Disordered" evidence="1">
    <location>
        <begin position="208"/>
        <end position="259"/>
    </location>
</feature>
<feature type="compositionally biased region" description="Polar residues" evidence="1">
    <location>
        <begin position="1"/>
        <end position="11"/>
    </location>
</feature>
<accession>A0A0C3E7K3</accession>
<name>A0A0C3E7K3_9AGAM</name>
<keyword evidence="4" id="KW-1185">Reference proteome</keyword>
<keyword evidence="2" id="KW-0812">Transmembrane</keyword>
<keyword evidence="2" id="KW-1133">Transmembrane helix</keyword>
<feature type="transmembrane region" description="Helical" evidence="2">
    <location>
        <begin position="315"/>
        <end position="334"/>
    </location>
</feature>
<gene>
    <name evidence="3" type="ORF">SCLCIDRAFT_1213822</name>
</gene>
<dbReference type="AlphaFoldDB" id="A0A0C3E7K3"/>
<reference evidence="4" key="2">
    <citation type="submission" date="2015-01" db="EMBL/GenBank/DDBJ databases">
        <title>Evolutionary Origins and Diversification of the Mycorrhizal Mutualists.</title>
        <authorList>
            <consortium name="DOE Joint Genome Institute"/>
            <consortium name="Mycorrhizal Genomics Consortium"/>
            <person name="Kohler A."/>
            <person name="Kuo A."/>
            <person name="Nagy L.G."/>
            <person name="Floudas D."/>
            <person name="Copeland A."/>
            <person name="Barry K.W."/>
            <person name="Cichocki N."/>
            <person name="Veneault-Fourrey C."/>
            <person name="LaButti K."/>
            <person name="Lindquist E.A."/>
            <person name="Lipzen A."/>
            <person name="Lundell T."/>
            <person name="Morin E."/>
            <person name="Murat C."/>
            <person name="Riley R."/>
            <person name="Ohm R."/>
            <person name="Sun H."/>
            <person name="Tunlid A."/>
            <person name="Henrissat B."/>
            <person name="Grigoriev I.V."/>
            <person name="Hibbett D.S."/>
            <person name="Martin F."/>
        </authorList>
    </citation>
    <scope>NUCLEOTIDE SEQUENCE [LARGE SCALE GENOMIC DNA]</scope>
    <source>
        <strain evidence="4">Foug A</strain>
    </source>
</reference>
<feature type="transmembrane region" description="Helical" evidence="2">
    <location>
        <begin position="96"/>
        <end position="115"/>
    </location>
</feature>
<dbReference type="InParanoid" id="A0A0C3E7K3"/>
<sequence length="335" mass="36683">MASHSTQTYPQESKHKQNFPFCSRTEPRGRGFMEVVMKKHSAEVKDEGLGYLDDDLADIGEFVGERKLTQEQQNRLDKKARKKAMRNLVDSWQERLQLISVITTFFASVEAGMLVNTKPLTTSDQANNTLKASNASLLGALIMHVYAAVLSFLAAFLLVRYKVKEATRQELIAEGVKLATSPLSGTIRTKNADNDPESGGVRRAFSVAGEQPSQTPVHGRQPTLPLPQRSATHFDHDSIHPSPTNQRMGSMPRVEPPILSSDPHLEQVGPFSIQHISSHLLSKTHTLCIIFASIGFVLAIAGIVLYAWAVQPIEVSVFATACLGGAILAMVTLAM</sequence>